<evidence type="ECO:0000256" key="1">
    <source>
        <dbReference type="ARBA" id="ARBA00007162"/>
    </source>
</evidence>
<dbReference type="NCBIfam" id="TIGR01098">
    <property type="entry name" value="3A0109s03R"/>
    <property type="match status" value="1"/>
</dbReference>
<gene>
    <name evidence="4" type="ORF">HYZ11_17720</name>
</gene>
<organism evidence="4 5">
    <name type="scientific">Tectimicrobiota bacterium</name>
    <dbReference type="NCBI Taxonomy" id="2528274"/>
    <lineage>
        <taxon>Bacteria</taxon>
        <taxon>Pseudomonadati</taxon>
        <taxon>Nitrospinota/Tectimicrobiota group</taxon>
        <taxon>Candidatus Tectimicrobiota</taxon>
    </lineage>
</organism>
<dbReference type="NCBIfam" id="TIGR04553">
    <property type="entry name" value="ABC_peri_selen"/>
    <property type="match status" value="1"/>
</dbReference>
<dbReference type="GO" id="GO:0043190">
    <property type="term" value="C:ATP-binding cassette (ABC) transporter complex"/>
    <property type="evidence" value="ECO:0007669"/>
    <property type="project" value="InterPro"/>
</dbReference>
<comment type="caution">
    <text evidence="4">The sequence shown here is derived from an EMBL/GenBank/DDBJ whole genome shotgun (WGS) entry which is preliminary data.</text>
</comment>
<protein>
    <submittedName>
        <fullName evidence="4">Selenate ABC transporter substrate-binding protein</fullName>
    </submittedName>
</protein>
<dbReference type="PANTHER" id="PTHR35841">
    <property type="entry name" value="PHOSPHONATES-BINDING PERIPLASMIC PROTEIN"/>
    <property type="match status" value="1"/>
</dbReference>
<dbReference type="PROSITE" id="PS51257">
    <property type="entry name" value="PROKAR_LIPOPROTEIN"/>
    <property type="match status" value="1"/>
</dbReference>
<reference evidence="4" key="1">
    <citation type="submission" date="2020-07" db="EMBL/GenBank/DDBJ databases">
        <title>Huge and variable diversity of episymbiotic CPR bacteria and DPANN archaea in groundwater ecosystems.</title>
        <authorList>
            <person name="He C.Y."/>
            <person name="Keren R."/>
            <person name="Whittaker M."/>
            <person name="Farag I.F."/>
            <person name="Doudna J."/>
            <person name="Cate J.H.D."/>
            <person name="Banfield J.F."/>
        </authorList>
    </citation>
    <scope>NUCLEOTIDE SEQUENCE</scope>
    <source>
        <strain evidence="4">NC_groundwater_763_Ag_S-0.2um_68_21</strain>
    </source>
</reference>
<dbReference type="EMBL" id="JACPUR010000041">
    <property type="protein sequence ID" value="MBI3129450.1"/>
    <property type="molecule type" value="Genomic_DNA"/>
</dbReference>
<feature type="chain" id="PRO_5037472860" evidence="3">
    <location>
        <begin position="26"/>
        <end position="287"/>
    </location>
</feature>
<evidence type="ECO:0000256" key="3">
    <source>
        <dbReference type="SAM" id="SignalP"/>
    </source>
</evidence>
<dbReference type="Pfam" id="PF12974">
    <property type="entry name" value="Phosphonate-bd"/>
    <property type="match status" value="1"/>
</dbReference>
<name>A0A932I147_UNCTE</name>
<dbReference type="CDD" id="cd13572">
    <property type="entry name" value="PBP2_PnhD_2"/>
    <property type="match status" value="1"/>
</dbReference>
<dbReference type="Gene3D" id="3.40.190.10">
    <property type="entry name" value="Periplasmic binding protein-like II"/>
    <property type="match status" value="2"/>
</dbReference>
<evidence type="ECO:0000313" key="4">
    <source>
        <dbReference type="EMBL" id="MBI3129450.1"/>
    </source>
</evidence>
<dbReference type="InterPro" id="IPR005770">
    <property type="entry name" value="PhnD"/>
</dbReference>
<dbReference type="InterPro" id="IPR030836">
    <property type="entry name" value="ABC_peri_PhnD-like"/>
</dbReference>
<dbReference type="GO" id="GO:0055085">
    <property type="term" value="P:transmembrane transport"/>
    <property type="evidence" value="ECO:0007669"/>
    <property type="project" value="InterPro"/>
</dbReference>
<accession>A0A932I147</accession>
<sequence length="287" mass="31879">MRQKINAFLGLVLACSCFALTPAFGAGTFHISAIPDEAPTKLIRIFEPIASYLSKELGVPVKFTPLVNYAATVEALAAKKVDMVWYGGFTYVQARIRTNGDAVPLVMRDRDAVFKSYFITRAGGGIKSLKDLKGKTFAFGSVSSTSGHLMPRFFLLKEGISPEKDFAKFSFSGAHDATVKWVQEGKVDAGALNEQVWEKMMAGKLVDTKKVTIFYTTPPYHDYNWTVRGGLAPEFRKKIRDAFLKLNYAKPEDRKILDLQGAKKYIPARPGDYDSIEEAARNAKLLK</sequence>
<dbReference type="SUPFAM" id="SSF53850">
    <property type="entry name" value="Periplasmic binding protein-like II"/>
    <property type="match status" value="1"/>
</dbReference>
<evidence type="ECO:0000256" key="2">
    <source>
        <dbReference type="ARBA" id="ARBA00022729"/>
    </source>
</evidence>
<dbReference type="PANTHER" id="PTHR35841:SF1">
    <property type="entry name" value="PHOSPHONATES-BINDING PERIPLASMIC PROTEIN"/>
    <property type="match status" value="1"/>
</dbReference>
<feature type="signal peptide" evidence="3">
    <location>
        <begin position="1"/>
        <end position="25"/>
    </location>
</feature>
<dbReference type="Proteomes" id="UP000782312">
    <property type="component" value="Unassembled WGS sequence"/>
</dbReference>
<proteinExistence type="inferred from homology"/>
<dbReference type="AlphaFoldDB" id="A0A932I147"/>
<evidence type="ECO:0000313" key="5">
    <source>
        <dbReference type="Proteomes" id="UP000782312"/>
    </source>
</evidence>
<keyword evidence="2 3" id="KW-0732">Signal</keyword>
<comment type="similarity">
    <text evidence="1">Belongs to the phosphate/phosphite/phosphonate binding protein family.</text>
</comment>